<organism evidence="1 2">
    <name type="scientific">Melipona bicolor</name>
    <dbReference type="NCBI Taxonomy" id="60889"/>
    <lineage>
        <taxon>Eukaryota</taxon>
        <taxon>Metazoa</taxon>
        <taxon>Ecdysozoa</taxon>
        <taxon>Arthropoda</taxon>
        <taxon>Hexapoda</taxon>
        <taxon>Insecta</taxon>
        <taxon>Pterygota</taxon>
        <taxon>Neoptera</taxon>
        <taxon>Endopterygota</taxon>
        <taxon>Hymenoptera</taxon>
        <taxon>Apocrita</taxon>
        <taxon>Aculeata</taxon>
        <taxon>Apoidea</taxon>
        <taxon>Anthophila</taxon>
        <taxon>Apidae</taxon>
        <taxon>Melipona</taxon>
    </lineage>
</organism>
<dbReference type="AlphaFoldDB" id="A0AA40FYT8"/>
<proteinExistence type="predicted"/>
<dbReference type="Proteomes" id="UP001177670">
    <property type="component" value="Unassembled WGS sequence"/>
</dbReference>
<sequence length="125" mass="14326">MKVEKVWKGTRASDSFIGSSPIPFGDSNRILVDSTPVNERFLRPRGETFSVLDLDMSITFQIIHGSFSLTSRASVDETIEENAFLDFSTRTRTGFEDRSTMERKDRDEERKEIICSDIVIKSIQR</sequence>
<gene>
    <name evidence="1" type="ORF">K0M31_003927</name>
</gene>
<accession>A0AA40FYT8</accession>
<name>A0AA40FYT8_9HYME</name>
<keyword evidence="2" id="KW-1185">Reference proteome</keyword>
<evidence type="ECO:0000313" key="1">
    <source>
        <dbReference type="EMBL" id="KAK1127386.1"/>
    </source>
</evidence>
<reference evidence="1" key="1">
    <citation type="submission" date="2021-10" db="EMBL/GenBank/DDBJ databases">
        <title>Melipona bicolor Genome sequencing and assembly.</title>
        <authorList>
            <person name="Araujo N.S."/>
            <person name="Arias M.C."/>
        </authorList>
    </citation>
    <scope>NUCLEOTIDE SEQUENCE</scope>
    <source>
        <strain evidence="1">USP_2M_L1-L4_2017</strain>
        <tissue evidence="1">Whole body</tissue>
    </source>
</reference>
<comment type="caution">
    <text evidence="1">The sequence shown here is derived from an EMBL/GenBank/DDBJ whole genome shotgun (WGS) entry which is preliminary data.</text>
</comment>
<protein>
    <submittedName>
        <fullName evidence="1">Uncharacterized protein</fullName>
    </submittedName>
</protein>
<dbReference type="EMBL" id="JAHYIQ010000012">
    <property type="protein sequence ID" value="KAK1127386.1"/>
    <property type="molecule type" value="Genomic_DNA"/>
</dbReference>
<evidence type="ECO:0000313" key="2">
    <source>
        <dbReference type="Proteomes" id="UP001177670"/>
    </source>
</evidence>